<comment type="caution">
    <text evidence="9">The sequence shown here is derived from an EMBL/GenBank/DDBJ whole genome shotgun (WGS) entry which is preliminary data.</text>
</comment>
<gene>
    <name evidence="9" type="ORF">G4Z14_15465</name>
</gene>
<evidence type="ECO:0000313" key="9">
    <source>
        <dbReference type="EMBL" id="NEY91698.1"/>
    </source>
</evidence>
<dbReference type="GO" id="GO:0005737">
    <property type="term" value="C:cytoplasm"/>
    <property type="evidence" value="ECO:0007669"/>
    <property type="project" value="UniProtKB-ARBA"/>
</dbReference>
<dbReference type="Proteomes" id="UP000477782">
    <property type="component" value="Unassembled WGS sequence"/>
</dbReference>
<evidence type="ECO:0000256" key="1">
    <source>
        <dbReference type="ARBA" id="ARBA00001968"/>
    </source>
</evidence>
<dbReference type="Pfam" id="PF03328">
    <property type="entry name" value="HpcH_HpaI"/>
    <property type="match status" value="1"/>
</dbReference>
<evidence type="ECO:0000256" key="7">
    <source>
        <dbReference type="ARBA" id="ARBA00068169"/>
    </source>
</evidence>
<dbReference type="RefSeq" id="WP_164627369.1">
    <property type="nucleotide sequence ID" value="NZ_JAAIVJ010000012.1"/>
</dbReference>
<name>A0A6M0QW35_9RHOB</name>
<comment type="cofactor">
    <cofactor evidence="1">
        <name>a divalent metal cation</name>
        <dbReference type="ChEBI" id="CHEBI:60240"/>
    </cofactor>
</comment>
<evidence type="ECO:0000256" key="5">
    <source>
        <dbReference type="ARBA" id="ARBA00023317"/>
    </source>
</evidence>
<dbReference type="GO" id="GO:0046872">
    <property type="term" value="F:metal ion binding"/>
    <property type="evidence" value="ECO:0007669"/>
    <property type="project" value="UniProtKB-KW"/>
</dbReference>
<organism evidence="9 10">
    <name type="scientific">Tabrizicola oligotrophica</name>
    <dbReference type="NCBI Taxonomy" id="2710650"/>
    <lineage>
        <taxon>Bacteria</taxon>
        <taxon>Pseudomonadati</taxon>
        <taxon>Pseudomonadota</taxon>
        <taxon>Alphaproteobacteria</taxon>
        <taxon>Rhodobacterales</taxon>
        <taxon>Paracoccaceae</taxon>
        <taxon>Tabrizicola</taxon>
    </lineage>
</organism>
<dbReference type="EMBL" id="JAAIVJ010000012">
    <property type="protein sequence ID" value="NEY91698.1"/>
    <property type="molecule type" value="Genomic_DNA"/>
</dbReference>
<dbReference type="Gene3D" id="3.20.20.60">
    <property type="entry name" value="Phosphoenolpyruvate-binding domains"/>
    <property type="match status" value="1"/>
</dbReference>
<reference evidence="9 10" key="1">
    <citation type="submission" date="2020-02" db="EMBL/GenBank/DDBJ databases">
        <authorList>
            <person name="Chen W.-M."/>
        </authorList>
    </citation>
    <scope>NUCLEOTIDE SEQUENCE [LARGE SCALE GENOMIC DNA]</scope>
    <source>
        <strain evidence="9 10">KMS-5</strain>
    </source>
</reference>
<keyword evidence="4 9" id="KW-0456">Lyase</keyword>
<dbReference type="PANTHER" id="PTHR30502">
    <property type="entry name" value="2-KETO-3-DEOXY-L-RHAMNONATE ALDOLASE"/>
    <property type="match status" value="1"/>
</dbReference>
<keyword evidence="3" id="KW-0479">Metal-binding</keyword>
<comment type="similarity">
    <text evidence="2">Belongs to the HpcH/HpaI aldolase family.</text>
</comment>
<dbReference type="PANTHER" id="PTHR30502:SF0">
    <property type="entry name" value="PHOSPHOENOLPYRUVATE CARBOXYLASE FAMILY PROTEIN"/>
    <property type="match status" value="1"/>
</dbReference>
<evidence type="ECO:0000256" key="4">
    <source>
        <dbReference type="ARBA" id="ARBA00023239"/>
    </source>
</evidence>
<proteinExistence type="inferred from homology"/>
<dbReference type="InterPro" id="IPR005000">
    <property type="entry name" value="Aldolase/citrate-lyase_domain"/>
</dbReference>
<evidence type="ECO:0000256" key="2">
    <source>
        <dbReference type="ARBA" id="ARBA00005568"/>
    </source>
</evidence>
<keyword evidence="10" id="KW-1185">Reference proteome</keyword>
<evidence type="ECO:0000256" key="6">
    <source>
        <dbReference type="ARBA" id="ARBA00045074"/>
    </source>
</evidence>
<accession>A0A6M0QW35</accession>
<feature type="domain" description="HpcH/HpaI aldolase/citrate lyase" evidence="8">
    <location>
        <begin position="18"/>
        <end position="241"/>
    </location>
</feature>
<dbReference type="AlphaFoldDB" id="A0A6M0QW35"/>
<dbReference type="GO" id="GO:0016832">
    <property type="term" value="F:aldehyde-lyase activity"/>
    <property type="evidence" value="ECO:0007669"/>
    <property type="project" value="UniProtKB-ARBA"/>
</dbReference>
<dbReference type="InterPro" id="IPR040442">
    <property type="entry name" value="Pyrv_kinase-like_dom_sf"/>
</dbReference>
<evidence type="ECO:0000259" key="8">
    <source>
        <dbReference type="Pfam" id="PF03328"/>
    </source>
</evidence>
<sequence length="255" mass="26332">MPAPKNALKAALAAKTVQHGIWMNLVSPIAAEALAGAGFDWLLIDGEHGPNDIPTILQQVQAIGSRTSVVVRPPVGEVRIVKQLLDLGVQTLLIPMIESAEHAAQMVKAMLYPPLGNRGVGASVARASDYGRITDYITTANAETCLILQIESRAGLAALPEILKLDGVDGVFIGPADLAADMGYPGNMNAPEVQETIDAMLKAIMAAGKSAGILTFDPKTAARYQAMGVTFLGVGGDVAILTKAATALAAGVKAG</sequence>
<protein>
    <recommendedName>
        <fullName evidence="7">Hydroxypyruvate/pyruvate aldolase</fullName>
    </recommendedName>
</protein>
<dbReference type="InterPro" id="IPR050251">
    <property type="entry name" value="HpcH-HpaI_aldolase"/>
</dbReference>
<dbReference type="FunFam" id="3.20.20.60:FF:000004">
    <property type="entry name" value="5-keto-4-deoxy-D-glucarate aldolase"/>
    <property type="match status" value="1"/>
</dbReference>
<evidence type="ECO:0000313" key="10">
    <source>
        <dbReference type="Proteomes" id="UP000477782"/>
    </source>
</evidence>
<dbReference type="SUPFAM" id="SSF51621">
    <property type="entry name" value="Phosphoenolpyruvate/pyruvate domain"/>
    <property type="match status" value="1"/>
</dbReference>
<dbReference type="InterPro" id="IPR015813">
    <property type="entry name" value="Pyrv/PenolPyrv_kinase-like_dom"/>
</dbReference>
<evidence type="ECO:0000256" key="3">
    <source>
        <dbReference type="ARBA" id="ARBA00022723"/>
    </source>
</evidence>
<comment type="catalytic activity">
    <reaction evidence="6">
        <text>D-glyceraldehyde + pyruvate = 2-dehydro-3-deoxy-L-galactonate</text>
        <dbReference type="Rhea" id="RHEA:80055"/>
        <dbReference type="ChEBI" id="CHEBI:15361"/>
        <dbReference type="ChEBI" id="CHEBI:17378"/>
        <dbReference type="ChEBI" id="CHEBI:75545"/>
    </reaction>
</comment>
<keyword evidence="5" id="KW-0670">Pyruvate</keyword>